<organism evidence="2 3">
    <name type="scientific">Mollisia scopiformis</name>
    <name type="common">Conifer needle endophyte fungus</name>
    <name type="synonym">Phialocephala scopiformis</name>
    <dbReference type="NCBI Taxonomy" id="149040"/>
    <lineage>
        <taxon>Eukaryota</taxon>
        <taxon>Fungi</taxon>
        <taxon>Dikarya</taxon>
        <taxon>Ascomycota</taxon>
        <taxon>Pezizomycotina</taxon>
        <taxon>Leotiomycetes</taxon>
        <taxon>Helotiales</taxon>
        <taxon>Mollisiaceae</taxon>
        <taxon>Mollisia</taxon>
    </lineage>
</organism>
<evidence type="ECO:0000313" key="2">
    <source>
        <dbReference type="EMBL" id="KUJ16082.1"/>
    </source>
</evidence>
<dbReference type="RefSeq" id="XP_018070437.1">
    <property type="nucleotide sequence ID" value="XM_018219988.1"/>
</dbReference>
<dbReference type="GeneID" id="28829714"/>
<keyword evidence="3" id="KW-1185">Reference proteome</keyword>
<dbReference type="InParanoid" id="A0A194X8G2"/>
<reference evidence="2 3" key="1">
    <citation type="submission" date="2015-10" db="EMBL/GenBank/DDBJ databases">
        <title>Full genome of DAOMC 229536 Phialocephala scopiformis, a fungal endophyte of spruce producing the potent anti-insectan compound rugulosin.</title>
        <authorList>
            <consortium name="DOE Joint Genome Institute"/>
            <person name="Walker A.K."/>
            <person name="Frasz S.L."/>
            <person name="Seifert K.A."/>
            <person name="Miller J.D."/>
            <person name="Mondo S.J."/>
            <person name="Labutti K."/>
            <person name="Lipzen A."/>
            <person name="Dockter R."/>
            <person name="Kennedy M."/>
            <person name="Grigoriev I.V."/>
            <person name="Spatafora J.W."/>
        </authorList>
    </citation>
    <scope>NUCLEOTIDE SEQUENCE [LARGE SCALE GENOMIC DNA]</scope>
    <source>
        <strain evidence="2 3">CBS 120377</strain>
    </source>
</reference>
<evidence type="ECO:0000256" key="1">
    <source>
        <dbReference type="SAM" id="SignalP"/>
    </source>
</evidence>
<proteinExistence type="predicted"/>
<gene>
    <name evidence="2" type="ORF">LY89DRAFT_735223</name>
</gene>
<feature type="chain" id="PRO_5008267951" evidence="1">
    <location>
        <begin position="22"/>
        <end position="84"/>
    </location>
</feature>
<dbReference type="EMBL" id="KQ947417">
    <property type="protein sequence ID" value="KUJ16082.1"/>
    <property type="molecule type" value="Genomic_DNA"/>
</dbReference>
<name>A0A194X8G2_MOLSC</name>
<dbReference type="Proteomes" id="UP000070700">
    <property type="component" value="Unassembled WGS sequence"/>
</dbReference>
<feature type="signal peptide" evidence="1">
    <location>
        <begin position="1"/>
        <end position="21"/>
    </location>
</feature>
<evidence type="ECO:0000313" key="3">
    <source>
        <dbReference type="Proteomes" id="UP000070700"/>
    </source>
</evidence>
<keyword evidence="1" id="KW-0732">Signal</keyword>
<accession>A0A194X8G2</accession>
<dbReference type="AlphaFoldDB" id="A0A194X8G2"/>
<sequence>MQFITSFATAMAILSASMVIAAPQPQPDISIKIKLPGYLEQYFYAQGADDVYATCISGGGICSTSKNDCCAGFVCAGIGAGMCV</sequence>
<protein>
    <submittedName>
        <fullName evidence="2">Uncharacterized protein</fullName>
    </submittedName>
</protein>
<dbReference type="KEGG" id="psco:LY89DRAFT_735223"/>